<reference evidence="3" key="1">
    <citation type="journal article" date="2014" name="Proc. Natl. Acad. Sci. U.S.A.">
        <title>Extensive sampling of basidiomycete genomes demonstrates inadequacy of the white-rot/brown-rot paradigm for wood decay fungi.</title>
        <authorList>
            <person name="Riley R."/>
            <person name="Salamov A.A."/>
            <person name="Brown D.W."/>
            <person name="Nagy L.G."/>
            <person name="Floudas D."/>
            <person name="Held B.W."/>
            <person name="Levasseur A."/>
            <person name="Lombard V."/>
            <person name="Morin E."/>
            <person name="Otillar R."/>
            <person name="Lindquist E.A."/>
            <person name="Sun H."/>
            <person name="LaButti K.M."/>
            <person name="Schmutz J."/>
            <person name="Jabbour D."/>
            <person name="Luo H."/>
            <person name="Baker S.E."/>
            <person name="Pisabarro A.G."/>
            <person name="Walton J.D."/>
            <person name="Blanchette R.A."/>
            <person name="Henrissat B."/>
            <person name="Martin F."/>
            <person name="Cullen D."/>
            <person name="Hibbett D.S."/>
            <person name="Grigoriev I.V."/>
        </authorList>
    </citation>
    <scope>NUCLEOTIDE SEQUENCE [LARGE SCALE GENOMIC DNA]</scope>
    <source>
        <strain evidence="3">CBS 339.88</strain>
    </source>
</reference>
<dbReference type="STRING" id="685588.A0A067SNU7"/>
<dbReference type="HOGENOM" id="CLU_039076_0_0_1"/>
<dbReference type="PANTHER" id="PTHR36124:SF1">
    <property type="entry name" value="ER-BOUND OXYGENASE MPAB_MPAB'_RUBBER OXYGENASE CATALYTIC DOMAIN-CONTAINING PROTEIN"/>
    <property type="match status" value="1"/>
</dbReference>
<accession>A0A067SNU7</accession>
<dbReference type="EMBL" id="KL142402">
    <property type="protein sequence ID" value="KDR69369.1"/>
    <property type="molecule type" value="Genomic_DNA"/>
</dbReference>
<dbReference type="InterPro" id="IPR018713">
    <property type="entry name" value="MPAB/Lcp_cat_dom"/>
</dbReference>
<dbReference type="OrthoDB" id="545169at2759"/>
<gene>
    <name evidence="2" type="ORF">GALMADRAFT_255871</name>
</gene>
<feature type="domain" description="ER-bound oxygenase mpaB/mpaB'/Rubber oxygenase catalytic" evidence="1">
    <location>
        <begin position="145"/>
        <end position="280"/>
    </location>
</feature>
<proteinExistence type="predicted"/>
<organism evidence="2 3">
    <name type="scientific">Galerina marginata (strain CBS 339.88)</name>
    <dbReference type="NCBI Taxonomy" id="685588"/>
    <lineage>
        <taxon>Eukaryota</taxon>
        <taxon>Fungi</taxon>
        <taxon>Dikarya</taxon>
        <taxon>Basidiomycota</taxon>
        <taxon>Agaricomycotina</taxon>
        <taxon>Agaricomycetes</taxon>
        <taxon>Agaricomycetidae</taxon>
        <taxon>Agaricales</taxon>
        <taxon>Agaricineae</taxon>
        <taxon>Strophariaceae</taxon>
        <taxon>Galerina</taxon>
    </lineage>
</organism>
<dbReference type="InterPro" id="IPR046366">
    <property type="entry name" value="MPAB"/>
</dbReference>
<dbReference type="Pfam" id="PF09995">
    <property type="entry name" value="MPAB_Lcp_cat"/>
    <property type="match status" value="1"/>
</dbReference>
<dbReference type="PANTHER" id="PTHR36124">
    <property type="match status" value="1"/>
</dbReference>
<keyword evidence="3" id="KW-1185">Reference proteome</keyword>
<dbReference type="Proteomes" id="UP000027222">
    <property type="component" value="Unassembled WGS sequence"/>
</dbReference>
<dbReference type="AlphaFoldDB" id="A0A067SNU7"/>
<evidence type="ECO:0000313" key="2">
    <source>
        <dbReference type="EMBL" id="KDR69369.1"/>
    </source>
</evidence>
<sequence length="406" mass="46119">MLAACTVCLAFYFILVRSLRYRRLKSITSKFTADELREMTPYVAQQIVHASFFYDTPLIMLLGTQVALFKVYGISTIASVLLKSGELTSAEKIDKRLADTSILIATALSNPLVGPGSGCPIISSHIDPRGAIAIARINYLHGKYPIKNDDFLYNLALFMIEPIRWTARFDWRPHSPLEIQAIFVLWTEVGRRMGIQDIWTSYDEMVDWATQYEIDNMVPSEASQQLAQITIEHLFERMPKIPLLHTAVYQTALALLDKRTRKAMGLRDPSPRAAAIVPRVFLLRAFFVRHFCLPRWNPSLWVSLDSSHKVDEAGVPRMSTVFKRQGGPWYYPETIGLGYLMQRVLIAFGLQSRDQLPGKQWRSQGYRLEEMGPVRFENAGHEQVMHEASVLQGCPITGLWGRPPSS</sequence>
<name>A0A067SNU7_GALM3</name>
<dbReference type="GO" id="GO:0016491">
    <property type="term" value="F:oxidoreductase activity"/>
    <property type="evidence" value="ECO:0007669"/>
    <property type="project" value="InterPro"/>
</dbReference>
<evidence type="ECO:0000313" key="3">
    <source>
        <dbReference type="Proteomes" id="UP000027222"/>
    </source>
</evidence>
<evidence type="ECO:0000259" key="1">
    <source>
        <dbReference type="Pfam" id="PF09995"/>
    </source>
</evidence>
<protein>
    <recommendedName>
        <fullName evidence="1">ER-bound oxygenase mpaB/mpaB'/Rubber oxygenase catalytic domain-containing protein</fullName>
    </recommendedName>
</protein>